<name>A0A834WJ48_9FABA</name>
<dbReference type="GO" id="GO:0051983">
    <property type="term" value="P:regulation of chromosome segregation"/>
    <property type="evidence" value="ECO:0007669"/>
    <property type="project" value="InterPro"/>
</dbReference>
<dbReference type="Proteomes" id="UP000634136">
    <property type="component" value="Unassembled WGS sequence"/>
</dbReference>
<sequence length="115" mass="13475">MDDSSRKIDVEKLISYSDDLVRVLKDRRDINSLTQCLDQSKSLSSSCNAHFNEFRTLLQADKYLYESDYQTKIDECKQKTEQARTEIAADAELHRLQSDLEEELNKERLLGEELR</sequence>
<proteinExistence type="predicted"/>
<protein>
    <submittedName>
        <fullName evidence="1">Kinetochore protein SPC24-like protein</fullName>
    </submittedName>
</protein>
<keyword evidence="2" id="KW-1185">Reference proteome</keyword>
<evidence type="ECO:0000313" key="2">
    <source>
        <dbReference type="Proteomes" id="UP000634136"/>
    </source>
</evidence>
<organism evidence="1 2">
    <name type="scientific">Senna tora</name>
    <dbReference type="NCBI Taxonomy" id="362788"/>
    <lineage>
        <taxon>Eukaryota</taxon>
        <taxon>Viridiplantae</taxon>
        <taxon>Streptophyta</taxon>
        <taxon>Embryophyta</taxon>
        <taxon>Tracheophyta</taxon>
        <taxon>Spermatophyta</taxon>
        <taxon>Magnoliopsida</taxon>
        <taxon>eudicotyledons</taxon>
        <taxon>Gunneridae</taxon>
        <taxon>Pentapetalae</taxon>
        <taxon>rosids</taxon>
        <taxon>fabids</taxon>
        <taxon>Fabales</taxon>
        <taxon>Fabaceae</taxon>
        <taxon>Caesalpinioideae</taxon>
        <taxon>Cassia clade</taxon>
        <taxon>Senna</taxon>
    </lineage>
</organism>
<reference evidence="1" key="1">
    <citation type="submission" date="2020-09" db="EMBL/GenBank/DDBJ databases">
        <title>Genome-Enabled Discovery of Anthraquinone Biosynthesis in Senna tora.</title>
        <authorList>
            <person name="Kang S.-H."/>
            <person name="Pandey R.P."/>
            <person name="Lee C.-M."/>
            <person name="Sim J.-S."/>
            <person name="Jeong J.-T."/>
            <person name="Choi B.-S."/>
            <person name="Jung M."/>
            <person name="Ginzburg D."/>
            <person name="Zhao K."/>
            <person name="Won S.Y."/>
            <person name="Oh T.-J."/>
            <person name="Yu Y."/>
            <person name="Kim N.-H."/>
            <person name="Lee O.R."/>
            <person name="Lee T.-H."/>
            <person name="Bashyal P."/>
            <person name="Kim T.-S."/>
            <person name="Lee W.-H."/>
            <person name="Kawkins C."/>
            <person name="Kim C.-K."/>
            <person name="Kim J.S."/>
            <person name="Ahn B.O."/>
            <person name="Rhee S.Y."/>
            <person name="Sohng J.K."/>
        </authorList>
    </citation>
    <scope>NUCLEOTIDE SEQUENCE</scope>
    <source>
        <tissue evidence="1">Leaf</tissue>
    </source>
</reference>
<accession>A0A834WJ48</accession>
<evidence type="ECO:0000313" key="1">
    <source>
        <dbReference type="EMBL" id="KAF7824707.1"/>
    </source>
</evidence>
<dbReference type="AlphaFoldDB" id="A0A834WJ48"/>
<dbReference type="EMBL" id="JAAIUW010000007">
    <property type="protein sequence ID" value="KAF7824707.1"/>
    <property type="molecule type" value="Genomic_DNA"/>
</dbReference>
<dbReference type="InterPro" id="IPR044951">
    <property type="entry name" value="SPC24-like"/>
</dbReference>
<dbReference type="OrthoDB" id="1906227at2759"/>
<comment type="caution">
    <text evidence="1">The sequence shown here is derived from an EMBL/GenBank/DDBJ whole genome shotgun (WGS) entry which is preliminary data.</text>
</comment>
<gene>
    <name evidence="1" type="ORF">G2W53_022851</name>
</gene>
<dbReference type="PANTHER" id="PTHR35730">
    <property type="entry name" value="KINETOCHORE PROTEIN SPC24 HOMOLOG-RELATED"/>
    <property type="match status" value="1"/>
</dbReference>
<dbReference type="PANTHER" id="PTHR35730:SF2">
    <property type="entry name" value="KINETOCHORE PROTEIN SPC24 HOMOLOG-RELATED"/>
    <property type="match status" value="1"/>
</dbReference>